<sequence length="248" mass="28187">MIAMSKPKTKWTKDELAQLKLVNPKLTTWKEVQLAFLRHSAEDCRQKWHSEFTSNKKGPWTLEEDEKLRHAMTLTTKWTTVARIVETRSYRQCQTRWERMQKKGLTTARNSTPRCCPTEEELETATELPPLDDDDLLDLSFLSIDLSGGDLLTMLFTPCEAPTAETEDIESEWHAAPIAPTLDPSTSAVSDMHLMYQITQRLPATAVAEAEDDASSPETMVDDIDSPLNYMPACLWLDMDEPMSVVHV</sequence>
<dbReference type="InterPro" id="IPR001005">
    <property type="entry name" value="SANT/Myb"/>
</dbReference>
<dbReference type="OMA" id="EHVEPAW"/>
<dbReference type="RefSeq" id="XP_008609953.1">
    <property type="nucleotide sequence ID" value="XM_008611731.1"/>
</dbReference>
<keyword evidence="4" id="KW-1185">Reference proteome</keyword>
<dbReference type="InterPro" id="IPR017930">
    <property type="entry name" value="Myb_dom"/>
</dbReference>
<evidence type="ECO:0000313" key="4">
    <source>
        <dbReference type="Proteomes" id="UP000030762"/>
    </source>
</evidence>
<reference evidence="3 4" key="1">
    <citation type="submission" date="2012-04" db="EMBL/GenBank/DDBJ databases">
        <title>The Genome Sequence of Saprolegnia declina VS20.</title>
        <authorList>
            <consortium name="The Broad Institute Genome Sequencing Platform"/>
            <person name="Russ C."/>
            <person name="Nusbaum C."/>
            <person name="Tyler B."/>
            <person name="van West P."/>
            <person name="Dieguez-Uribeondo J."/>
            <person name="de Bruijn I."/>
            <person name="Tripathy S."/>
            <person name="Jiang R."/>
            <person name="Young S.K."/>
            <person name="Zeng Q."/>
            <person name="Gargeya S."/>
            <person name="Fitzgerald M."/>
            <person name="Haas B."/>
            <person name="Abouelleil A."/>
            <person name="Alvarado L."/>
            <person name="Arachchi H.M."/>
            <person name="Berlin A."/>
            <person name="Chapman S.B."/>
            <person name="Goldberg J."/>
            <person name="Griggs A."/>
            <person name="Gujja S."/>
            <person name="Hansen M."/>
            <person name="Howarth C."/>
            <person name="Imamovic A."/>
            <person name="Larimer J."/>
            <person name="McCowen C."/>
            <person name="Montmayeur A."/>
            <person name="Murphy C."/>
            <person name="Neiman D."/>
            <person name="Pearson M."/>
            <person name="Priest M."/>
            <person name="Roberts A."/>
            <person name="Saif S."/>
            <person name="Shea T."/>
            <person name="Sisk P."/>
            <person name="Sykes S."/>
            <person name="Wortman J."/>
            <person name="Nusbaum C."/>
            <person name="Birren B."/>
        </authorList>
    </citation>
    <scope>NUCLEOTIDE SEQUENCE [LARGE SCALE GENOMIC DNA]</scope>
    <source>
        <strain evidence="3 4">VS20</strain>
    </source>
</reference>
<evidence type="ECO:0000259" key="1">
    <source>
        <dbReference type="PROSITE" id="PS50090"/>
    </source>
</evidence>
<dbReference type="PANTHER" id="PTHR45614">
    <property type="entry name" value="MYB PROTEIN-RELATED"/>
    <property type="match status" value="1"/>
</dbReference>
<dbReference type="EMBL" id="JH767147">
    <property type="protein sequence ID" value="EQC36532.1"/>
    <property type="molecule type" value="Genomic_DNA"/>
</dbReference>
<dbReference type="SUPFAM" id="SSF46689">
    <property type="entry name" value="Homeodomain-like"/>
    <property type="match status" value="1"/>
</dbReference>
<proteinExistence type="predicted"/>
<dbReference type="OrthoDB" id="2143914at2759"/>
<name>T0S1K3_SAPDV</name>
<accession>T0S1K3</accession>
<dbReference type="InParanoid" id="T0S1K3"/>
<dbReference type="GO" id="GO:0000978">
    <property type="term" value="F:RNA polymerase II cis-regulatory region sequence-specific DNA binding"/>
    <property type="evidence" value="ECO:0007669"/>
    <property type="project" value="TreeGrafter"/>
</dbReference>
<organism evidence="3 4">
    <name type="scientific">Saprolegnia diclina (strain VS20)</name>
    <dbReference type="NCBI Taxonomy" id="1156394"/>
    <lineage>
        <taxon>Eukaryota</taxon>
        <taxon>Sar</taxon>
        <taxon>Stramenopiles</taxon>
        <taxon>Oomycota</taxon>
        <taxon>Saprolegniomycetes</taxon>
        <taxon>Saprolegniales</taxon>
        <taxon>Saprolegniaceae</taxon>
        <taxon>Saprolegnia</taxon>
    </lineage>
</organism>
<dbReference type="PROSITE" id="PS50090">
    <property type="entry name" value="MYB_LIKE"/>
    <property type="match status" value="2"/>
</dbReference>
<dbReference type="AlphaFoldDB" id="T0S1K3"/>
<dbReference type="STRING" id="1156394.T0S1K3"/>
<evidence type="ECO:0000259" key="2">
    <source>
        <dbReference type="PROSITE" id="PS51294"/>
    </source>
</evidence>
<dbReference type="Pfam" id="PF00249">
    <property type="entry name" value="Myb_DNA-binding"/>
    <property type="match status" value="1"/>
</dbReference>
<dbReference type="SMART" id="SM00717">
    <property type="entry name" value="SANT"/>
    <property type="match status" value="2"/>
</dbReference>
<feature type="domain" description="HTH myb-type" evidence="2">
    <location>
        <begin position="56"/>
        <end position="105"/>
    </location>
</feature>
<dbReference type="GeneID" id="19946708"/>
<evidence type="ECO:0008006" key="5">
    <source>
        <dbReference type="Google" id="ProtNLM"/>
    </source>
</evidence>
<evidence type="ECO:0000313" key="3">
    <source>
        <dbReference type="EMBL" id="EQC36532.1"/>
    </source>
</evidence>
<dbReference type="Proteomes" id="UP000030762">
    <property type="component" value="Unassembled WGS sequence"/>
</dbReference>
<gene>
    <name evidence="3" type="ORF">SDRG_05981</name>
</gene>
<dbReference type="Gene3D" id="1.10.10.60">
    <property type="entry name" value="Homeodomain-like"/>
    <property type="match status" value="1"/>
</dbReference>
<dbReference type="VEuPathDB" id="FungiDB:SDRG_05981"/>
<dbReference type="InterPro" id="IPR050560">
    <property type="entry name" value="MYB_TF"/>
</dbReference>
<feature type="domain" description="Myb-like" evidence="1">
    <location>
        <begin position="52"/>
        <end position="101"/>
    </location>
</feature>
<dbReference type="CDD" id="cd00167">
    <property type="entry name" value="SANT"/>
    <property type="match status" value="1"/>
</dbReference>
<protein>
    <recommendedName>
        <fullName evidence="5">Myb-like domain-containing protein</fullName>
    </recommendedName>
</protein>
<dbReference type="PROSITE" id="PS51294">
    <property type="entry name" value="HTH_MYB"/>
    <property type="match status" value="1"/>
</dbReference>
<dbReference type="GO" id="GO:0000981">
    <property type="term" value="F:DNA-binding transcription factor activity, RNA polymerase II-specific"/>
    <property type="evidence" value="ECO:0007669"/>
    <property type="project" value="TreeGrafter"/>
</dbReference>
<dbReference type="GO" id="GO:0005634">
    <property type="term" value="C:nucleus"/>
    <property type="evidence" value="ECO:0007669"/>
    <property type="project" value="TreeGrafter"/>
</dbReference>
<feature type="domain" description="Myb-like" evidence="1">
    <location>
        <begin position="3"/>
        <end position="50"/>
    </location>
</feature>
<dbReference type="PANTHER" id="PTHR45614:SF51">
    <property type="entry name" value="MYB-LIKE DNA-BINDING PROTEIN BAS1"/>
    <property type="match status" value="1"/>
</dbReference>
<dbReference type="InterPro" id="IPR009057">
    <property type="entry name" value="Homeodomain-like_sf"/>
</dbReference>